<dbReference type="PANTHER" id="PTHR43212">
    <property type="entry name" value="QUERCETIN 2,3-DIOXYGENASE"/>
    <property type="match status" value="1"/>
</dbReference>
<feature type="signal peptide" evidence="4">
    <location>
        <begin position="1"/>
        <end position="18"/>
    </location>
</feature>
<keyword evidence="4" id="KW-0732">Signal</keyword>
<evidence type="ECO:0000313" key="9">
    <source>
        <dbReference type="Proteomes" id="UP000682733"/>
    </source>
</evidence>
<reference evidence="8" key="1">
    <citation type="submission" date="2021-02" db="EMBL/GenBank/DDBJ databases">
        <authorList>
            <person name="Nowell W R."/>
        </authorList>
    </citation>
    <scope>NUCLEOTIDE SEQUENCE</scope>
</reference>
<evidence type="ECO:0000256" key="1">
    <source>
        <dbReference type="ARBA" id="ARBA00008416"/>
    </source>
</evidence>
<evidence type="ECO:0000259" key="6">
    <source>
        <dbReference type="Pfam" id="PF17954"/>
    </source>
</evidence>
<evidence type="ECO:0000256" key="4">
    <source>
        <dbReference type="SAM" id="SignalP"/>
    </source>
</evidence>
<dbReference type="GO" id="GO:0046872">
    <property type="term" value="F:metal ion binding"/>
    <property type="evidence" value="ECO:0007669"/>
    <property type="project" value="UniProtKB-KW"/>
</dbReference>
<feature type="binding site" evidence="2">
    <location>
        <position position="121"/>
    </location>
    <ligand>
        <name>Fe cation</name>
        <dbReference type="ChEBI" id="CHEBI:24875"/>
    </ligand>
</feature>
<dbReference type="Gene3D" id="2.60.120.10">
    <property type="entry name" value="Jelly Rolls"/>
    <property type="match status" value="2"/>
</dbReference>
<dbReference type="InterPro" id="IPR014710">
    <property type="entry name" value="RmlC-like_jellyroll"/>
</dbReference>
<keyword evidence="2" id="KW-0408">Iron</keyword>
<feature type="chain" id="PRO_5036273613" description="Pirin domain-containing protein" evidence="4">
    <location>
        <begin position="19"/>
        <end position="265"/>
    </location>
</feature>
<dbReference type="InterPro" id="IPR041602">
    <property type="entry name" value="Quercetinase_C"/>
</dbReference>
<dbReference type="InterPro" id="IPR003829">
    <property type="entry name" value="Pirin_N_dom"/>
</dbReference>
<evidence type="ECO:0000313" key="8">
    <source>
        <dbReference type="EMBL" id="CAF3761722.1"/>
    </source>
</evidence>
<keyword evidence="2" id="KW-0479">Metal-binding</keyword>
<feature type="domain" description="Pirin N-terminal" evidence="5">
    <location>
        <begin position="28"/>
        <end position="137"/>
    </location>
</feature>
<dbReference type="Pfam" id="PF02678">
    <property type="entry name" value="Pirin"/>
    <property type="match status" value="1"/>
</dbReference>
<protein>
    <recommendedName>
        <fullName evidence="10">Pirin domain-containing protein</fullName>
    </recommendedName>
</protein>
<evidence type="ECO:0000313" key="7">
    <source>
        <dbReference type="EMBL" id="CAF0991662.1"/>
    </source>
</evidence>
<dbReference type="PIRSF" id="PIRSF006232">
    <property type="entry name" value="Pirin"/>
    <property type="match status" value="1"/>
</dbReference>
<dbReference type="SUPFAM" id="SSF51182">
    <property type="entry name" value="RmlC-like cupins"/>
    <property type="match status" value="1"/>
</dbReference>
<dbReference type="Pfam" id="PF17954">
    <property type="entry name" value="Pirin_C_2"/>
    <property type="match status" value="1"/>
</dbReference>
<feature type="binding site" evidence="2">
    <location>
        <position position="77"/>
    </location>
    <ligand>
        <name>Fe cation</name>
        <dbReference type="ChEBI" id="CHEBI:24875"/>
    </ligand>
</feature>
<evidence type="ECO:0000256" key="3">
    <source>
        <dbReference type="RuleBase" id="RU003457"/>
    </source>
</evidence>
<gene>
    <name evidence="7" type="ORF">OVA965_LOCUS14106</name>
    <name evidence="8" type="ORF">TMI583_LOCUS14109</name>
</gene>
<name>A0A8S2IKD3_9BILA</name>
<dbReference type="EMBL" id="CAJNOK010006038">
    <property type="protein sequence ID" value="CAF0991662.1"/>
    <property type="molecule type" value="Genomic_DNA"/>
</dbReference>
<dbReference type="PANTHER" id="PTHR43212:SF3">
    <property type="entry name" value="QUERCETIN 2,3-DIOXYGENASE"/>
    <property type="match status" value="1"/>
</dbReference>
<feature type="domain" description="Quercetin 2,3-dioxygenase C-terminal cupin" evidence="6">
    <location>
        <begin position="171"/>
        <end position="264"/>
    </location>
</feature>
<comment type="caution">
    <text evidence="8">The sequence shown here is derived from an EMBL/GenBank/DDBJ whole genome shotgun (WGS) entry which is preliminary data.</text>
</comment>
<dbReference type="AlphaFoldDB" id="A0A8S2IKD3"/>
<dbReference type="Proteomes" id="UP000682733">
    <property type="component" value="Unassembled WGS sequence"/>
</dbReference>
<feature type="non-terminal residue" evidence="8">
    <location>
        <position position="1"/>
    </location>
</feature>
<dbReference type="Proteomes" id="UP000677228">
    <property type="component" value="Unassembled WGS sequence"/>
</dbReference>
<comment type="similarity">
    <text evidence="1 3">Belongs to the pirin family.</text>
</comment>
<feature type="binding site" evidence="2">
    <location>
        <position position="119"/>
    </location>
    <ligand>
        <name>Fe cation</name>
        <dbReference type="ChEBI" id="CHEBI:24875"/>
    </ligand>
</feature>
<evidence type="ECO:0000256" key="2">
    <source>
        <dbReference type="PIRSR" id="PIRSR006232-1"/>
    </source>
</evidence>
<proteinExistence type="inferred from homology"/>
<evidence type="ECO:0008006" key="10">
    <source>
        <dbReference type="Google" id="ProtNLM"/>
    </source>
</evidence>
<organism evidence="8 9">
    <name type="scientific">Didymodactylos carnosus</name>
    <dbReference type="NCBI Taxonomy" id="1234261"/>
    <lineage>
        <taxon>Eukaryota</taxon>
        <taxon>Metazoa</taxon>
        <taxon>Spiralia</taxon>
        <taxon>Gnathifera</taxon>
        <taxon>Rotifera</taxon>
        <taxon>Eurotatoria</taxon>
        <taxon>Bdelloidea</taxon>
        <taxon>Philodinida</taxon>
        <taxon>Philodinidae</taxon>
        <taxon>Didymodactylos</taxon>
    </lineage>
</organism>
<sequence>FKDTRFGYLTLFIAQVLAIHSPLRSQDRGVANHEWLKTFHTWSFSTYNDPKFQEFGCLRVLNEDRVQPGTGFGSHSHREFEIFSYIVDGELQHKDSMGNTEIIHRGEIQFTSAGTGITHSEYNINKSLPVHFIQIWVKPDESQLKPSYSMKKWLDTDKENKLALLVDNIKDADANVIPIHAKLSMYASILSPSKSVTYAFKRSKGYLHLIMRSGYETPEKSAKLKIKDEVLNEGDGVFILCEPETEVTIESLGDVTAEFLLFDLE</sequence>
<evidence type="ECO:0000259" key="5">
    <source>
        <dbReference type="Pfam" id="PF02678"/>
    </source>
</evidence>
<dbReference type="EMBL" id="CAJOBA010006045">
    <property type="protein sequence ID" value="CAF3761722.1"/>
    <property type="molecule type" value="Genomic_DNA"/>
</dbReference>
<dbReference type="InterPro" id="IPR012093">
    <property type="entry name" value="Pirin"/>
</dbReference>
<accession>A0A8S2IKD3</accession>
<feature type="binding site" evidence="2">
    <location>
        <position position="75"/>
    </location>
    <ligand>
        <name>Fe cation</name>
        <dbReference type="ChEBI" id="CHEBI:24875"/>
    </ligand>
</feature>
<comment type="cofactor">
    <cofactor evidence="2">
        <name>Fe cation</name>
        <dbReference type="ChEBI" id="CHEBI:24875"/>
    </cofactor>
    <text evidence="2">Binds 1 Fe cation per subunit.</text>
</comment>
<dbReference type="InterPro" id="IPR011051">
    <property type="entry name" value="RmlC_Cupin_sf"/>
</dbReference>
<dbReference type="CDD" id="cd02910">
    <property type="entry name" value="cupin_Yhhw_N"/>
    <property type="match status" value="1"/>
</dbReference>